<keyword evidence="7" id="KW-1185">Reference proteome</keyword>
<dbReference type="OrthoDB" id="9808770at2"/>
<dbReference type="NCBIfam" id="NF006967">
    <property type="entry name" value="PRK09440.1-5"/>
    <property type="match status" value="1"/>
</dbReference>
<dbReference type="InterPro" id="IPR015424">
    <property type="entry name" value="PyrdxlP-dep_Trfase"/>
</dbReference>
<dbReference type="InterPro" id="IPR004839">
    <property type="entry name" value="Aminotransferase_I/II_large"/>
</dbReference>
<dbReference type="InterPro" id="IPR050859">
    <property type="entry name" value="Class-I_PLP-dep_aminotransf"/>
</dbReference>
<evidence type="ECO:0000313" key="7">
    <source>
        <dbReference type="Proteomes" id="UP000011721"/>
    </source>
</evidence>
<dbReference type="SUPFAM" id="SSF53383">
    <property type="entry name" value="PLP-dependent transferases"/>
    <property type="match status" value="1"/>
</dbReference>
<dbReference type="eggNOG" id="COG3977">
    <property type="taxonomic scope" value="Bacteria"/>
</dbReference>
<dbReference type="InterPro" id="IPR015421">
    <property type="entry name" value="PyrdxlP-dep_Trfase_major"/>
</dbReference>
<comment type="cofactor">
    <cofactor evidence="1">
        <name>pyridoxal 5'-phosphate</name>
        <dbReference type="ChEBI" id="CHEBI:597326"/>
    </cofactor>
</comment>
<organism evidence="6 7">
    <name type="scientific">Desulfocapsa sulfexigens (strain DSM 10523 / SB164P1)</name>
    <dbReference type="NCBI Taxonomy" id="1167006"/>
    <lineage>
        <taxon>Bacteria</taxon>
        <taxon>Pseudomonadati</taxon>
        <taxon>Thermodesulfobacteriota</taxon>
        <taxon>Desulfobulbia</taxon>
        <taxon>Desulfobulbales</taxon>
        <taxon>Desulfocapsaceae</taxon>
        <taxon>Desulfocapsa</taxon>
    </lineage>
</organism>
<evidence type="ECO:0000259" key="5">
    <source>
        <dbReference type="Pfam" id="PF00155"/>
    </source>
</evidence>
<sequence>MKLSGFGEQFTSGAGILSLMEDLGNALATGGDDMIMMGGGNPGHVPGFQEVIQKRLQYLAQDTPSFKKLIGVYDPPQGEKDFVDVLANLLSREYGWEVGPENICLTNGSQAGFFLLFNMFGGQYSDGSSKKIRLPLAPEYIGYADLGTKNEFFVSTRPRIELLDDNMFKYHVDFDNLLVGSETGALCVSRPTNPTGNVLTDEEIAKLDVLAREHDVPLILDNAYGVPFPGIIYTEAQPVWNENIIVCLSLSKLGLPAARTGMIVARKEIIKAVSGMNAIMNLATGSMGAMLAHEMVESGEVLNLSRNVIRPFYQEKMEKAVANFHVALAGTPYKLHKPEGAMFLWLWFEDLPISSHELYQRLKARNVLVVSGHFFFPGLEKEWQHQNECIRVTYSQDEAQVAKGIQIIAEEVKKAYS</sequence>
<dbReference type="GO" id="GO:0030170">
    <property type="term" value="F:pyridoxal phosphate binding"/>
    <property type="evidence" value="ECO:0007669"/>
    <property type="project" value="InterPro"/>
</dbReference>
<dbReference type="PANTHER" id="PTHR42790:SF4">
    <property type="entry name" value="VALINE--PYRUVATE AMINOTRANSFERASE"/>
    <property type="match status" value="1"/>
</dbReference>
<proteinExistence type="predicted"/>
<evidence type="ECO:0000313" key="6">
    <source>
        <dbReference type="EMBL" id="AGF79207.1"/>
    </source>
</evidence>
<dbReference type="Proteomes" id="UP000011721">
    <property type="component" value="Chromosome"/>
</dbReference>
<dbReference type="CDD" id="cd00609">
    <property type="entry name" value="AAT_like"/>
    <property type="match status" value="1"/>
</dbReference>
<dbReference type="Pfam" id="PF00155">
    <property type="entry name" value="Aminotran_1_2"/>
    <property type="match status" value="1"/>
</dbReference>
<dbReference type="KEGG" id="dsf:UWK_02671"/>
<dbReference type="PANTHER" id="PTHR42790">
    <property type="entry name" value="AMINOTRANSFERASE"/>
    <property type="match status" value="1"/>
</dbReference>
<reference evidence="7" key="1">
    <citation type="journal article" date="2013" name="Stand. Genomic Sci.">
        <title>Complete genome sequence of Desulfocapsa sulfexigens, a marine deltaproteobacterium specialized in disproportionating inorganic sulfur compounds.</title>
        <authorList>
            <person name="Finster K.W."/>
            <person name="Kjeldsen K.U."/>
            <person name="Kube M."/>
            <person name="Reinhardt R."/>
            <person name="Mussmann M."/>
            <person name="Amann R."/>
            <person name="Schreiber L."/>
        </authorList>
    </citation>
    <scope>NUCLEOTIDE SEQUENCE [LARGE SCALE GENOMIC DNA]</scope>
    <source>
        <strain evidence="7">DSM 10523 / SB164P1</strain>
    </source>
</reference>
<keyword evidence="6" id="KW-0670">Pyruvate</keyword>
<evidence type="ECO:0000256" key="2">
    <source>
        <dbReference type="ARBA" id="ARBA00022576"/>
    </source>
</evidence>
<dbReference type="STRING" id="1167006.UWK_02671"/>
<dbReference type="Gene3D" id="3.40.640.10">
    <property type="entry name" value="Type I PLP-dependent aspartate aminotransferase-like (Major domain)"/>
    <property type="match status" value="1"/>
</dbReference>
<protein>
    <submittedName>
        <fullName evidence="6">Alanine-alpha-ketoisovalerate (Or valine-pyruvate) aminotransferase</fullName>
        <ecNumber evidence="6">2.6.1.66</ecNumber>
    </submittedName>
</protein>
<dbReference type="EMBL" id="CP003985">
    <property type="protein sequence ID" value="AGF79207.1"/>
    <property type="molecule type" value="Genomic_DNA"/>
</dbReference>
<feature type="domain" description="Aminotransferase class I/classII large" evidence="5">
    <location>
        <begin position="70"/>
        <end position="407"/>
    </location>
</feature>
<dbReference type="PATRIC" id="fig|1167006.5.peg.2891"/>
<dbReference type="AlphaFoldDB" id="M1PC53"/>
<keyword evidence="2 6" id="KW-0032">Aminotransferase</keyword>
<dbReference type="HOGENOM" id="CLU_053657_0_0_7"/>
<dbReference type="GO" id="GO:0009042">
    <property type="term" value="F:valine-pyruvate transaminase activity"/>
    <property type="evidence" value="ECO:0007669"/>
    <property type="project" value="UniProtKB-EC"/>
</dbReference>
<keyword evidence="3 6" id="KW-0808">Transferase</keyword>
<gene>
    <name evidence="6" type="ordered locus">UWK_02671</name>
</gene>
<dbReference type="RefSeq" id="WP_015404893.1">
    <property type="nucleotide sequence ID" value="NC_020304.1"/>
</dbReference>
<name>M1PC53_DESSD</name>
<evidence type="ECO:0000256" key="1">
    <source>
        <dbReference type="ARBA" id="ARBA00001933"/>
    </source>
</evidence>
<evidence type="ECO:0000256" key="3">
    <source>
        <dbReference type="ARBA" id="ARBA00022679"/>
    </source>
</evidence>
<dbReference type="NCBIfam" id="NF006964">
    <property type="entry name" value="PRK09440.1-2"/>
    <property type="match status" value="1"/>
</dbReference>
<keyword evidence="4" id="KW-0663">Pyridoxal phosphate</keyword>
<dbReference type="EC" id="2.6.1.66" evidence="6"/>
<accession>M1PC53</accession>
<evidence type="ECO:0000256" key="4">
    <source>
        <dbReference type="ARBA" id="ARBA00022898"/>
    </source>
</evidence>
<dbReference type="GO" id="GO:0005829">
    <property type="term" value="C:cytosol"/>
    <property type="evidence" value="ECO:0007669"/>
    <property type="project" value="TreeGrafter"/>
</dbReference>
<dbReference type="GO" id="GO:1901605">
    <property type="term" value="P:alpha-amino acid metabolic process"/>
    <property type="evidence" value="ECO:0007669"/>
    <property type="project" value="TreeGrafter"/>
</dbReference>